<gene>
    <name evidence="2" type="ORF">FNB15_00525</name>
</gene>
<keyword evidence="3" id="KW-1185">Reference proteome</keyword>
<evidence type="ECO:0000313" key="3">
    <source>
        <dbReference type="Proteomes" id="UP000317496"/>
    </source>
</evidence>
<dbReference type="InterPro" id="IPR028973">
    <property type="entry name" value="PhnB-like"/>
</dbReference>
<reference evidence="2 3" key="1">
    <citation type="submission" date="2019-07" db="EMBL/GenBank/DDBJ databases">
        <title>Genome sequencing for Ferrovibrio sp. K5.</title>
        <authorList>
            <person name="Park S.-J."/>
        </authorList>
    </citation>
    <scope>NUCLEOTIDE SEQUENCE [LARGE SCALE GENOMIC DNA]</scope>
    <source>
        <strain evidence="2 3">K5</strain>
    </source>
</reference>
<accession>A0A516GWH2</accession>
<organism evidence="2 3">
    <name type="scientific">Ferrovibrio terrae</name>
    <dbReference type="NCBI Taxonomy" id="2594003"/>
    <lineage>
        <taxon>Bacteria</taxon>
        <taxon>Pseudomonadati</taxon>
        <taxon>Pseudomonadota</taxon>
        <taxon>Alphaproteobacteria</taxon>
        <taxon>Rhodospirillales</taxon>
        <taxon>Rhodospirillaceae</taxon>
        <taxon>Ferrovibrio</taxon>
    </lineage>
</organism>
<dbReference type="Gene3D" id="3.30.720.100">
    <property type="match status" value="1"/>
</dbReference>
<feature type="domain" description="PhnB-like" evidence="1">
    <location>
        <begin position="5"/>
        <end position="129"/>
    </location>
</feature>
<proteinExistence type="predicted"/>
<dbReference type="SUPFAM" id="SSF54593">
    <property type="entry name" value="Glyoxalase/Bleomycin resistance protein/Dihydroxybiphenyl dioxygenase"/>
    <property type="match status" value="1"/>
</dbReference>
<dbReference type="Pfam" id="PF06983">
    <property type="entry name" value="3-dmu-9_3-mt"/>
    <property type="match status" value="1"/>
</dbReference>
<protein>
    <submittedName>
        <fullName evidence="2">VOC family protein</fullName>
    </submittedName>
</protein>
<dbReference type="KEGG" id="fer:FNB15_00525"/>
<dbReference type="CDD" id="cd06588">
    <property type="entry name" value="PhnB_like"/>
    <property type="match status" value="1"/>
</dbReference>
<dbReference type="Gene3D" id="3.30.720.110">
    <property type="match status" value="1"/>
</dbReference>
<sequence>MMTRLRPFLMFQEQNAEEAMNFYVSLFPGAKVTDIQRYTAAGPGPEGTVMRADFTVAGQDVICIDSPAKHAFAFTPSFSFFVDCDSEADLRRWHAALAAGGMELMPPNNYGFSQLFTWLQDRFGVSWQLNLP</sequence>
<dbReference type="InterPro" id="IPR009725">
    <property type="entry name" value="3_dmu_93_MTrfase"/>
</dbReference>
<dbReference type="InterPro" id="IPR029068">
    <property type="entry name" value="Glyas_Bleomycin-R_OHBP_Dase"/>
</dbReference>
<dbReference type="PANTHER" id="PTHR33990:SF4">
    <property type="entry name" value="PHNB-LIKE DOMAIN-CONTAINING PROTEIN"/>
    <property type="match status" value="1"/>
</dbReference>
<dbReference type="Proteomes" id="UP000317496">
    <property type="component" value="Chromosome"/>
</dbReference>
<name>A0A516GWH2_9PROT</name>
<dbReference type="AlphaFoldDB" id="A0A516GWH2"/>
<evidence type="ECO:0000259" key="1">
    <source>
        <dbReference type="Pfam" id="PF06983"/>
    </source>
</evidence>
<dbReference type="RefSeq" id="WP_144066840.1">
    <property type="nucleotide sequence ID" value="NZ_CP041636.1"/>
</dbReference>
<dbReference type="EMBL" id="CP041636">
    <property type="protein sequence ID" value="QDO95859.1"/>
    <property type="molecule type" value="Genomic_DNA"/>
</dbReference>
<evidence type="ECO:0000313" key="2">
    <source>
        <dbReference type="EMBL" id="QDO95859.1"/>
    </source>
</evidence>
<dbReference type="PIRSF" id="PIRSF021700">
    <property type="entry name" value="3_dmu_93_MTrfase"/>
    <property type="match status" value="1"/>
</dbReference>
<dbReference type="OrthoDB" id="9806473at2"/>
<dbReference type="PANTHER" id="PTHR33990">
    <property type="entry name" value="PROTEIN YJDN-RELATED"/>
    <property type="match status" value="1"/>
</dbReference>